<dbReference type="AlphaFoldDB" id="A0A5E6MBK8"/>
<dbReference type="GO" id="GO:0008270">
    <property type="term" value="F:zinc ion binding"/>
    <property type="evidence" value="ECO:0007669"/>
    <property type="project" value="UniProtKB-UniRule"/>
</dbReference>
<comment type="similarity">
    <text evidence="1 5">Belongs to the HypA/HybF family.</text>
</comment>
<accession>A0A5E6MBK8</accession>
<keyword evidence="3 5" id="KW-0479">Metal-binding</keyword>
<keyword evidence="4 5" id="KW-0862">Zinc</keyword>
<dbReference type="PANTHER" id="PTHR34535">
    <property type="entry name" value="HYDROGENASE MATURATION FACTOR HYPA"/>
    <property type="match status" value="1"/>
</dbReference>
<feature type="binding site" evidence="5">
    <location>
        <position position="153"/>
    </location>
    <ligand>
        <name>Zn(2+)</name>
        <dbReference type="ChEBI" id="CHEBI:29105"/>
    </ligand>
</feature>
<feature type="binding site" evidence="5">
    <location>
        <position position="137"/>
    </location>
    <ligand>
        <name>Zn(2+)</name>
        <dbReference type="ChEBI" id="CHEBI:29105"/>
    </ligand>
</feature>
<evidence type="ECO:0000256" key="2">
    <source>
        <dbReference type="ARBA" id="ARBA00022596"/>
    </source>
</evidence>
<evidence type="ECO:0000256" key="4">
    <source>
        <dbReference type="ARBA" id="ARBA00022833"/>
    </source>
</evidence>
<dbReference type="GO" id="GO:0016151">
    <property type="term" value="F:nickel cation binding"/>
    <property type="evidence" value="ECO:0007669"/>
    <property type="project" value="UniProtKB-UniRule"/>
</dbReference>
<keyword evidence="2 5" id="KW-0533">Nickel</keyword>
<evidence type="ECO:0000256" key="3">
    <source>
        <dbReference type="ARBA" id="ARBA00022723"/>
    </source>
</evidence>
<dbReference type="InterPro" id="IPR020538">
    <property type="entry name" value="Hydgase_Ni_incorp_HypA/HybF_CS"/>
</dbReference>
<feature type="binding site" evidence="5">
    <location>
        <position position="156"/>
    </location>
    <ligand>
        <name>Zn(2+)</name>
        <dbReference type="ChEBI" id="CHEBI:29105"/>
    </ligand>
</feature>
<dbReference type="HAMAP" id="MF_00213">
    <property type="entry name" value="HypA_HybF"/>
    <property type="match status" value="1"/>
</dbReference>
<protein>
    <recommendedName>
        <fullName evidence="5">Hydrogenase maturation factor HypA</fullName>
    </recommendedName>
</protein>
<proteinExistence type="inferred from homology"/>
<feature type="region of interest" description="Disordered" evidence="6">
    <location>
        <begin position="1"/>
        <end position="25"/>
    </location>
</feature>
<reference evidence="7" key="1">
    <citation type="submission" date="2019-09" db="EMBL/GenBank/DDBJ databases">
        <authorList>
            <person name="Cremers G."/>
        </authorList>
    </citation>
    <scope>NUCLEOTIDE SEQUENCE [LARGE SCALE GENOMIC DNA]</scope>
    <source>
        <strain evidence="7">3B</strain>
    </source>
</reference>
<dbReference type="RefSeq" id="WP_178087696.1">
    <property type="nucleotide sequence ID" value="NZ_CABFUZ020000120.1"/>
</dbReference>
<name>A0A5E6MBK8_9BACT</name>
<feature type="binding site" evidence="5">
    <location>
        <position position="140"/>
    </location>
    <ligand>
        <name>Zn(2+)</name>
        <dbReference type="ChEBI" id="CHEBI:29105"/>
    </ligand>
</feature>
<dbReference type="GO" id="GO:0051604">
    <property type="term" value="P:protein maturation"/>
    <property type="evidence" value="ECO:0007669"/>
    <property type="project" value="InterPro"/>
</dbReference>
<dbReference type="Gene3D" id="3.30.2320.80">
    <property type="match status" value="1"/>
</dbReference>
<keyword evidence="8" id="KW-1185">Reference proteome</keyword>
<dbReference type="EMBL" id="CABFUZ020000120">
    <property type="protein sequence ID" value="VVM06598.1"/>
    <property type="molecule type" value="Genomic_DNA"/>
</dbReference>
<evidence type="ECO:0000256" key="5">
    <source>
        <dbReference type="HAMAP-Rule" id="MF_00213"/>
    </source>
</evidence>
<dbReference type="InterPro" id="IPR000688">
    <property type="entry name" value="HypA/HybF"/>
</dbReference>
<dbReference type="NCBIfam" id="TIGR00100">
    <property type="entry name" value="hypA"/>
    <property type="match status" value="1"/>
</dbReference>
<comment type="caution">
    <text evidence="7">The sequence shown here is derived from an EMBL/GenBank/DDBJ whole genome shotgun (WGS) entry which is preliminary data.</text>
</comment>
<sequence length="177" mass="20059">MHRYLESFGRSKPREPNEWNHPQEVGSSRLSWDWVRATLVCAKGVGRRNGKRRSWAPASRNRDRMHELSLCQAILEILKEQAERHQYRKVHRVELRVGPRAMVEPSSMVFAFGAVSRGTLAEGALLDIVAVPAKAVCLDCSHEAEAERLGEACPRCGSDRWMLEEDVGLRLGEIEVD</sequence>
<gene>
    <name evidence="5 7" type="primary">hypA</name>
    <name evidence="7" type="ORF">MAMC_01146</name>
</gene>
<evidence type="ECO:0000256" key="1">
    <source>
        <dbReference type="ARBA" id="ARBA00010748"/>
    </source>
</evidence>
<dbReference type="Pfam" id="PF01155">
    <property type="entry name" value="HypA"/>
    <property type="match status" value="1"/>
</dbReference>
<comment type="function">
    <text evidence="5">Involved in the maturation of [NiFe] hydrogenases. Required for nickel insertion into the metal center of the hydrogenase.</text>
</comment>
<evidence type="ECO:0000313" key="7">
    <source>
        <dbReference type="EMBL" id="VVM06598.1"/>
    </source>
</evidence>
<feature type="binding site" evidence="5">
    <location>
        <position position="66"/>
    </location>
    <ligand>
        <name>Ni(2+)</name>
        <dbReference type="ChEBI" id="CHEBI:49786"/>
    </ligand>
</feature>
<organism evidence="7 8">
    <name type="scientific">Methylacidimicrobium cyclopophantes</name>
    <dbReference type="NCBI Taxonomy" id="1041766"/>
    <lineage>
        <taxon>Bacteria</taxon>
        <taxon>Pseudomonadati</taxon>
        <taxon>Verrucomicrobiota</taxon>
        <taxon>Methylacidimicrobium</taxon>
    </lineage>
</organism>
<dbReference type="PANTHER" id="PTHR34535:SF3">
    <property type="entry name" value="HYDROGENASE MATURATION FACTOR HYPA"/>
    <property type="match status" value="1"/>
</dbReference>
<dbReference type="Proteomes" id="UP000381693">
    <property type="component" value="Unassembled WGS sequence"/>
</dbReference>
<evidence type="ECO:0000256" key="6">
    <source>
        <dbReference type="SAM" id="MobiDB-lite"/>
    </source>
</evidence>
<evidence type="ECO:0000313" key="8">
    <source>
        <dbReference type="Proteomes" id="UP000381693"/>
    </source>
</evidence>
<dbReference type="PROSITE" id="PS01249">
    <property type="entry name" value="HYPA"/>
    <property type="match status" value="1"/>
</dbReference>